<dbReference type="GO" id="GO:0051231">
    <property type="term" value="P:spindle elongation"/>
    <property type="evidence" value="ECO:0007669"/>
    <property type="project" value="TreeGrafter"/>
</dbReference>
<reference evidence="10" key="1">
    <citation type="journal article" date="2021" name="Sci. Rep.">
        <title>Diploid genomic architecture of Nitzschia inconspicua, an elite biomass production diatom.</title>
        <authorList>
            <person name="Oliver A."/>
            <person name="Podell S."/>
            <person name="Pinowska A."/>
            <person name="Traller J.C."/>
            <person name="Smith S.R."/>
            <person name="McClure R."/>
            <person name="Beliaev A."/>
            <person name="Bohutskyi P."/>
            <person name="Hill E.A."/>
            <person name="Rabines A."/>
            <person name="Zheng H."/>
            <person name="Allen L.Z."/>
            <person name="Kuo A."/>
            <person name="Grigoriev I.V."/>
            <person name="Allen A.E."/>
            <person name="Hazlebeck D."/>
            <person name="Allen E.E."/>
        </authorList>
    </citation>
    <scope>NUCLEOTIDE SEQUENCE</scope>
    <source>
        <strain evidence="10">Hildebrandi</strain>
    </source>
</reference>
<keyword evidence="5 7" id="KW-0175">Coiled coil</keyword>
<feature type="region of interest" description="Disordered" evidence="8">
    <location>
        <begin position="480"/>
        <end position="502"/>
    </location>
</feature>
<dbReference type="GO" id="GO:0007018">
    <property type="term" value="P:microtubule-based movement"/>
    <property type="evidence" value="ECO:0007669"/>
    <property type="project" value="InterPro"/>
</dbReference>
<sequence length="954" mass="106839">MDSSGHSGASVSTELLTTSTPEETIRVYLRLRPKNKLEALKRSKDCVRLHENPNDITVESPLLGESTFSFDQVFDEFSTQEEVYRECLSNLPQKLIQGINVTVFAYGPRGTGKTYTLLGEGRGADLATLAVPTDEQDGSTMDTQSDNSLPCDGESMQSGFSDNKLFQDPQSAVGMTPRLISALFDMLYDATPSDSSVQYSIRCSYVEIYLEKMTDLLHPGGGTNTGLRIGRTVLDKEDQDVCVLGATELCCLCPEDVFAMLARGQAARTKSAEDANLDSSRSHAVFTLQLEQIDIVTGKVLHSRLQVVDCAGCQRKSINSKTDNPTSIETSMINTSLSSLQNAVRWRLDQQENPSKIDDRISSSSFSKIASLLIPSIGGTTQTVMICTGAPSSHNIDDTIHAIRFAQIVRQIKNRPQARLEGFSFQIYRSKLVAAARKEQQLTKLITMMAQEAKYGKKKTREPKNPKVWDAILQICEADKKKQKKNGDGKKKKKKDKNKDDDDDADLCISCYNESEQQSEIQDLYSKIIELESNLQRERTAREKVESKHRDMSSELAALKSQNELLLQQKRQLEAQVSDAKAEIKAMTMTKIDVENRLRTSQFRENEAVLFLRQLRTFYFRLLKNKAAQGSGSTKDTIQEAKKRLPGVADLEDLLDVDKMMVQSGIIESSEVGSDTLVADYIPSDDALAKSSMEGEMAEKRELDMINQQLENIDEISGEKERDHVSITNSHESRTKNGLTYGQLASCRQKLLDTPAGLLALQKERELELELAELSKKCIGLQNSLNAEKAMVEALSGRQGAVNKMKQAQEVIMLKTELERRSNDLLAIVWKMNELHLVNKTIDTKVGMREQHVTYLEEHISDIQAKTRRLLSQQELCEKKLREENSNLRGQLEGLSVNLWQLGENLDKAPVWRLSIPYIGEDINLDEFPDCRQSTGELEEGDIDALVEEMENAP</sequence>
<evidence type="ECO:0000256" key="4">
    <source>
        <dbReference type="ARBA" id="ARBA00022840"/>
    </source>
</evidence>
<evidence type="ECO:0000313" key="10">
    <source>
        <dbReference type="EMBL" id="KAG7341372.1"/>
    </source>
</evidence>
<dbReference type="InterPro" id="IPR027640">
    <property type="entry name" value="Kinesin-like_fam"/>
</dbReference>
<dbReference type="Proteomes" id="UP000693970">
    <property type="component" value="Unassembled WGS sequence"/>
</dbReference>
<comment type="similarity">
    <text evidence="6">Belongs to the TRAFAC class myosin-kinesin ATPase superfamily. Kinesin family.</text>
</comment>
<dbReference type="GO" id="GO:0005875">
    <property type="term" value="C:microtubule associated complex"/>
    <property type="evidence" value="ECO:0007669"/>
    <property type="project" value="TreeGrafter"/>
</dbReference>
<name>A0A9K3KCV1_9STRA</name>
<dbReference type="Pfam" id="PF00225">
    <property type="entry name" value="Kinesin"/>
    <property type="match status" value="1"/>
</dbReference>
<dbReference type="SMART" id="SM00129">
    <property type="entry name" value="KISc"/>
    <property type="match status" value="1"/>
</dbReference>
<feature type="compositionally biased region" description="Basic and acidic residues" evidence="8">
    <location>
        <begin position="480"/>
        <end position="489"/>
    </location>
</feature>
<accession>A0A9K3KCV1</accession>
<evidence type="ECO:0000256" key="3">
    <source>
        <dbReference type="ARBA" id="ARBA00022741"/>
    </source>
</evidence>
<keyword evidence="4 6" id="KW-0067">ATP-binding</keyword>
<protein>
    <submittedName>
        <fullName evidence="10">Kinesin motor domain containing protein</fullName>
    </submittedName>
</protein>
<keyword evidence="11" id="KW-1185">Reference proteome</keyword>
<evidence type="ECO:0000256" key="1">
    <source>
        <dbReference type="ARBA" id="ARBA00004496"/>
    </source>
</evidence>
<dbReference type="GO" id="GO:0005524">
    <property type="term" value="F:ATP binding"/>
    <property type="evidence" value="ECO:0007669"/>
    <property type="project" value="UniProtKB-UniRule"/>
</dbReference>
<dbReference type="OrthoDB" id="3176171at2759"/>
<dbReference type="AlphaFoldDB" id="A0A9K3KCV1"/>
<dbReference type="PANTHER" id="PTHR47969">
    <property type="entry name" value="CHROMOSOME-ASSOCIATED KINESIN KIF4A-RELATED"/>
    <property type="match status" value="1"/>
</dbReference>
<reference evidence="10" key="2">
    <citation type="submission" date="2021-04" db="EMBL/GenBank/DDBJ databases">
        <authorList>
            <person name="Podell S."/>
        </authorList>
    </citation>
    <scope>NUCLEOTIDE SEQUENCE</scope>
    <source>
        <strain evidence="10">Hildebrandi</strain>
    </source>
</reference>
<dbReference type="PROSITE" id="PS50067">
    <property type="entry name" value="KINESIN_MOTOR_2"/>
    <property type="match status" value="1"/>
</dbReference>
<dbReference type="GO" id="GO:0007052">
    <property type="term" value="P:mitotic spindle organization"/>
    <property type="evidence" value="ECO:0007669"/>
    <property type="project" value="TreeGrafter"/>
</dbReference>
<dbReference type="InterPro" id="IPR001752">
    <property type="entry name" value="Kinesin_motor_dom"/>
</dbReference>
<evidence type="ECO:0000256" key="5">
    <source>
        <dbReference type="ARBA" id="ARBA00023054"/>
    </source>
</evidence>
<feature type="domain" description="Kinesin motor" evidence="9">
    <location>
        <begin position="24"/>
        <end position="412"/>
    </location>
</feature>
<dbReference type="GO" id="GO:0003777">
    <property type="term" value="F:microtubule motor activity"/>
    <property type="evidence" value="ECO:0007669"/>
    <property type="project" value="InterPro"/>
</dbReference>
<dbReference type="GO" id="GO:0008017">
    <property type="term" value="F:microtubule binding"/>
    <property type="evidence" value="ECO:0007669"/>
    <property type="project" value="InterPro"/>
</dbReference>
<feature type="coiled-coil region" evidence="7">
    <location>
        <begin position="521"/>
        <end position="590"/>
    </location>
</feature>
<feature type="binding site" evidence="6">
    <location>
        <begin position="107"/>
        <end position="114"/>
    </location>
    <ligand>
        <name>ATP</name>
        <dbReference type="ChEBI" id="CHEBI:30616"/>
    </ligand>
</feature>
<evidence type="ECO:0000256" key="2">
    <source>
        <dbReference type="ARBA" id="ARBA00022490"/>
    </source>
</evidence>
<keyword evidence="6" id="KW-0505">Motor protein</keyword>
<dbReference type="EMBL" id="JAGRRH010000026">
    <property type="protein sequence ID" value="KAG7341372.1"/>
    <property type="molecule type" value="Genomic_DNA"/>
</dbReference>
<evidence type="ECO:0000256" key="7">
    <source>
        <dbReference type="SAM" id="Coils"/>
    </source>
</evidence>
<proteinExistence type="inferred from homology"/>
<dbReference type="GO" id="GO:0005737">
    <property type="term" value="C:cytoplasm"/>
    <property type="evidence" value="ECO:0007669"/>
    <property type="project" value="UniProtKB-SubCell"/>
</dbReference>
<keyword evidence="2" id="KW-0963">Cytoplasm</keyword>
<evidence type="ECO:0000259" key="9">
    <source>
        <dbReference type="PROSITE" id="PS50067"/>
    </source>
</evidence>
<evidence type="ECO:0000256" key="8">
    <source>
        <dbReference type="SAM" id="MobiDB-lite"/>
    </source>
</evidence>
<comment type="subcellular location">
    <subcellularLocation>
        <location evidence="1">Cytoplasm</location>
    </subcellularLocation>
</comment>
<comment type="caution">
    <text evidence="10">The sequence shown here is derived from an EMBL/GenBank/DDBJ whole genome shotgun (WGS) entry which is preliminary data.</text>
</comment>
<keyword evidence="3 6" id="KW-0547">Nucleotide-binding</keyword>
<organism evidence="10 11">
    <name type="scientific">Nitzschia inconspicua</name>
    <dbReference type="NCBI Taxonomy" id="303405"/>
    <lineage>
        <taxon>Eukaryota</taxon>
        <taxon>Sar</taxon>
        <taxon>Stramenopiles</taxon>
        <taxon>Ochrophyta</taxon>
        <taxon>Bacillariophyta</taxon>
        <taxon>Bacillariophyceae</taxon>
        <taxon>Bacillariophycidae</taxon>
        <taxon>Bacillariales</taxon>
        <taxon>Bacillariaceae</taxon>
        <taxon>Nitzschia</taxon>
    </lineage>
</organism>
<evidence type="ECO:0000313" key="11">
    <source>
        <dbReference type="Proteomes" id="UP000693970"/>
    </source>
</evidence>
<gene>
    <name evidence="10" type="ORF">IV203_023323</name>
</gene>
<evidence type="ECO:0000256" key="6">
    <source>
        <dbReference type="PROSITE-ProRule" id="PRU00283"/>
    </source>
</evidence>
<dbReference type="PANTHER" id="PTHR47969:SF15">
    <property type="entry name" value="CHROMOSOME-ASSOCIATED KINESIN KIF4A-RELATED"/>
    <property type="match status" value="1"/>
</dbReference>